<feature type="region of interest" description="Disordered" evidence="1">
    <location>
        <begin position="120"/>
        <end position="155"/>
    </location>
</feature>
<gene>
    <name evidence="2" type="ORF">PGLA2088_LOCUS33387</name>
</gene>
<protein>
    <submittedName>
        <fullName evidence="2">Uncharacterized protein</fullName>
    </submittedName>
</protein>
<dbReference type="Proteomes" id="UP000626109">
    <property type="component" value="Unassembled WGS sequence"/>
</dbReference>
<dbReference type="EMBL" id="CAJNNW010030868">
    <property type="protein sequence ID" value="CAE8704835.1"/>
    <property type="molecule type" value="Genomic_DNA"/>
</dbReference>
<organism evidence="2 3">
    <name type="scientific">Polarella glacialis</name>
    <name type="common">Dinoflagellate</name>
    <dbReference type="NCBI Taxonomy" id="89957"/>
    <lineage>
        <taxon>Eukaryota</taxon>
        <taxon>Sar</taxon>
        <taxon>Alveolata</taxon>
        <taxon>Dinophyceae</taxon>
        <taxon>Suessiales</taxon>
        <taxon>Suessiaceae</taxon>
        <taxon>Polarella</taxon>
    </lineage>
</organism>
<reference evidence="2" key="1">
    <citation type="submission" date="2021-02" db="EMBL/GenBank/DDBJ databases">
        <authorList>
            <person name="Dougan E. K."/>
            <person name="Rhodes N."/>
            <person name="Thang M."/>
            <person name="Chan C."/>
        </authorList>
    </citation>
    <scope>NUCLEOTIDE SEQUENCE</scope>
</reference>
<feature type="compositionally biased region" description="Low complexity" evidence="1">
    <location>
        <begin position="128"/>
        <end position="146"/>
    </location>
</feature>
<evidence type="ECO:0000313" key="3">
    <source>
        <dbReference type="Proteomes" id="UP000626109"/>
    </source>
</evidence>
<name>A0A813KHA4_POLGL</name>
<evidence type="ECO:0000256" key="1">
    <source>
        <dbReference type="SAM" id="MobiDB-lite"/>
    </source>
</evidence>
<evidence type="ECO:0000313" key="2">
    <source>
        <dbReference type="EMBL" id="CAE8704835.1"/>
    </source>
</evidence>
<proteinExistence type="predicted"/>
<dbReference type="AlphaFoldDB" id="A0A813KHA4"/>
<comment type="caution">
    <text evidence="2">The sequence shown here is derived from an EMBL/GenBank/DDBJ whole genome shotgun (WGS) entry which is preliminary data.</text>
</comment>
<accession>A0A813KHA4</accession>
<sequence length="155" mass="16934">MAAGGDSQSAYNALPAIAQALLPDPFRQSTAPRSLRPGEPRPRPAQKARLLLEFYRNMLDIIWQVQEQLEADQEFLVRVLADAQVSISGDEELGAQVFLFREGLDLRTQDFKEAVQPLLQDPSFPGEASFRSESASSGSSSCAKPSCPTAALNLR</sequence>